<proteinExistence type="inferred from homology"/>
<keyword evidence="6" id="KW-1185">Reference proteome</keyword>
<keyword evidence="3" id="KW-0342">GTP-binding</keyword>
<dbReference type="EMBL" id="CAJGYM010000060">
    <property type="protein sequence ID" value="CAD6195788.1"/>
    <property type="molecule type" value="Genomic_DNA"/>
</dbReference>
<dbReference type="PROSITE" id="PS51419">
    <property type="entry name" value="RAB"/>
    <property type="match status" value="1"/>
</dbReference>
<dbReference type="SMART" id="SM00173">
    <property type="entry name" value="RAS"/>
    <property type="match status" value="1"/>
</dbReference>
<dbReference type="Pfam" id="PF00071">
    <property type="entry name" value="Ras"/>
    <property type="match status" value="1"/>
</dbReference>
<dbReference type="SMART" id="SM00177">
    <property type="entry name" value="ARF"/>
    <property type="match status" value="1"/>
</dbReference>
<sequence>MSRHQTTVFTFFPFQNNCLNVSTVSGIRASLISKMETNFIGDDYGPLFNYLFRFIVIGDSTVGKSSLLKYFTEGKSAEITDPTVGVDFYARMVELKPGYRVKLQLWDTAGQEKFRSITRSYYRNSVGVMVIYDITNRASFEHAASWLKEAQDNVGGPDPSKCVFTLVGHKSDCPEEQRRVNYEEGEYFAKYHKMKFIETSAITGDNVFDAFTMMAQEVHARVNEGHLRPTEGWEGVKSGIMRTQSICLSEQDFQNLVKNHNQLGGAVPVVNKKKKRV</sequence>
<evidence type="ECO:0000256" key="4">
    <source>
        <dbReference type="ARBA" id="ARBA00023288"/>
    </source>
</evidence>
<dbReference type="GO" id="GO:0003924">
    <property type="term" value="F:GTPase activity"/>
    <property type="evidence" value="ECO:0007669"/>
    <property type="project" value="InterPro"/>
</dbReference>
<evidence type="ECO:0000256" key="3">
    <source>
        <dbReference type="ARBA" id="ARBA00023134"/>
    </source>
</evidence>
<evidence type="ECO:0000256" key="1">
    <source>
        <dbReference type="ARBA" id="ARBA00006270"/>
    </source>
</evidence>
<comment type="similarity">
    <text evidence="1">Belongs to the small GTPase superfamily. Rab family.</text>
</comment>
<dbReference type="SMART" id="SM00175">
    <property type="entry name" value="RAB"/>
    <property type="match status" value="1"/>
</dbReference>
<dbReference type="SMART" id="SM00174">
    <property type="entry name" value="RHO"/>
    <property type="match status" value="1"/>
</dbReference>
<dbReference type="SMART" id="SM00176">
    <property type="entry name" value="RAN"/>
    <property type="match status" value="1"/>
</dbReference>
<reference evidence="5" key="1">
    <citation type="submission" date="2020-10" db="EMBL/GenBank/DDBJ databases">
        <authorList>
            <person name="Kikuchi T."/>
        </authorList>
    </citation>
    <scope>NUCLEOTIDE SEQUENCE</scope>
    <source>
        <strain evidence="5">NKZ352</strain>
    </source>
</reference>
<dbReference type="InterPro" id="IPR005225">
    <property type="entry name" value="Small_GTP-bd"/>
</dbReference>
<evidence type="ECO:0000313" key="5">
    <source>
        <dbReference type="EMBL" id="CAD6195788.1"/>
    </source>
</evidence>
<organism evidence="5 6">
    <name type="scientific">Caenorhabditis auriculariae</name>
    <dbReference type="NCBI Taxonomy" id="2777116"/>
    <lineage>
        <taxon>Eukaryota</taxon>
        <taxon>Metazoa</taxon>
        <taxon>Ecdysozoa</taxon>
        <taxon>Nematoda</taxon>
        <taxon>Chromadorea</taxon>
        <taxon>Rhabditida</taxon>
        <taxon>Rhabditina</taxon>
        <taxon>Rhabditomorpha</taxon>
        <taxon>Rhabditoidea</taxon>
        <taxon>Rhabditidae</taxon>
        <taxon>Peloderinae</taxon>
        <taxon>Caenorhabditis</taxon>
    </lineage>
</organism>
<evidence type="ECO:0000256" key="2">
    <source>
        <dbReference type="ARBA" id="ARBA00022741"/>
    </source>
</evidence>
<dbReference type="PANTHER" id="PTHR47979">
    <property type="entry name" value="DRAB11-RELATED"/>
    <property type="match status" value="1"/>
</dbReference>
<dbReference type="NCBIfam" id="TIGR00231">
    <property type="entry name" value="small_GTP"/>
    <property type="match status" value="1"/>
</dbReference>
<keyword evidence="2" id="KW-0547">Nucleotide-binding</keyword>
<keyword evidence="4" id="KW-0449">Lipoprotein</keyword>
<dbReference type="PRINTS" id="PR00449">
    <property type="entry name" value="RASTRNSFRMNG"/>
</dbReference>
<dbReference type="FunFam" id="3.40.50.300:FF:001129">
    <property type="entry name" value="ras-related protein Rab-44 isoform X2"/>
    <property type="match status" value="1"/>
</dbReference>
<protein>
    <submittedName>
        <fullName evidence="5">Uncharacterized protein</fullName>
    </submittedName>
</protein>
<dbReference type="OrthoDB" id="9989112at2759"/>
<dbReference type="Proteomes" id="UP000835052">
    <property type="component" value="Unassembled WGS sequence"/>
</dbReference>
<dbReference type="InterPro" id="IPR001806">
    <property type="entry name" value="Small_GTPase"/>
</dbReference>
<dbReference type="Gene3D" id="3.40.50.300">
    <property type="entry name" value="P-loop containing nucleotide triphosphate hydrolases"/>
    <property type="match status" value="1"/>
</dbReference>
<comment type="caution">
    <text evidence="5">The sequence shown here is derived from an EMBL/GenBank/DDBJ whole genome shotgun (WGS) entry which is preliminary data.</text>
</comment>
<dbReference type="GO" id="GO:0005525">
    <property type="term" value="F:GTP binding"/>
    <property type="evidence" value="ECO:0007669"/>
    <property type="project" value="UniProtKB-KW"/>
</dbReference>
<dbReference type="PROSITE" id="PS51420">
    <property type="entry name" value="RHO"/>
    <property type="match status" value="1"/>
</dbReference>
<dbReference type="PROSITE" id="PS51421">
    <property type="entry name" value="RAS"/>
    <property type="match status" value="1"/>
</dbReference>
<dbReference type="AlphaFoldDB" id="A0A8S1HN34"/>
<dbReference type="SUPFAM" id="SSF52540">
    <property type="entry name" value="P-loop containing nucleoside triphosphate hydrolases"/>
    <property type="match status" value="1"/>
</dbReference>
<evidence type="ECO:0000313" key="6">
    <source>
        <dbReference type="Proteomes" id="UP000835052"/>
    </source>
</evidence>
<gene>
    <name evidence="5" type="ORF">CAUJ_LOCUS11707</name>
</gene>
<accession>A0A8S1HN34</accession>
<dbReference type="InterPro" id="IPR027417">
    <property type="entry name" value="P-loop_NTPase"/>
</dbReference>
<dbReference type="InterPro" id="IPR050209">
    <property type="entry name" value="Rab_GTPases_membrane_traffic"/>
</dbReference>
<name>A0A8S1HN34_9PELO</name>